<comment type="caution">
    <text evidence="1">The sequence shown here is derived from an EMBL/GenBank/DDBJ whole genome shotgun (WGS) entry which is preliminary data.</text>
</comment>
<accession>A0AC60NSP0</accession>
<evidence type="ECO:0000313" key="1">
    <source>
        <dbReference type="EMBL" id="KAG0410069.1"/>
    </source>
</evidence>
<protein>
    <submittedName>
        <fullName evidence="1">Uncharacterized protein</fullName>
    </submittedName>
</protein>
<evidence type="ECO:0000313" key="2">
    <source>
        <dbReference type="Proteomes" id="UP000805193"/>
    </source>
</evidence>
<name>A0AC60NSP0_IXOPE</name>
<reference evidence="1 2" key="1">
    <citation type="journal article" date="2020" name="Cell">
        <title>Large-Scale Comparative Analyses of Tick Genomes Elucidate Their Genetic Diversity and Vector Capacities.</title>
        <authorList>
            <consortium name="Tick Genome and Microbiome Consortium (TIGMIC)"/>
            <person name="Jia N."/>
            <person name="Wang J."/>
            <person name="Shi W."/>
            <person name="Du L."/>
            <person name="Sun Y."/>
            <person name="Zhan W."/>
            <person name="Jiang J.F."/>
            <person name="Wang Q."/>
            <person name="Zhang B."/>
            <person name="Ji P."/>
            <person name="Bell-Sakyi L."/>
            <person name="Cui X.M."/>
            <person name="Yuan T.T."/>
            <person name="Jiang B.G."/>
            <person name="Yang W.F."/>
            <person name="Lam T.T."/>
            <person name="Chang Q.C."/>
            <person name="Ding S.J."/>
            <person name="Wang X.J."/>
            <person name="Zhu J.G."/>
            <person name="Ruan X.D."/>
            <person name="Zhao L."/>
            <person name="Wei J.T."/>
            <person name="Ye R.Z."/>
            <person name="Que T.C."/>
            <person name="Du C.H."/>
            <person name="Zhou Y.H."/>
            <person name="Cheng J.X."/>
            <person name="Dai P.F."/>
            <person name="Guo W.B."/>
            <person name="Han X.H."/>
            <person name="Huang E.J."/>
            <person name="Li L.F."/>
            <person name="Wei W."/>
            <person name="Gao Y.C."/>
            <person name="Liu J.Z."/>
            <person name="Shao H.Z."/>
            <person name="Wang X."/>
            <person name="Wang C.C."/>
            <person name="Yang T.C."/>
            <person name="Huo Q.B."/>
            <person name="Li W."/>
            <person name="Chen H.Y."/>
            <person name="Chen S.E."/>
            <person name="Zhou L.G."/>
            <person name="Ni X.B."/>
            <person name="Tian J.H."/>
            <person name="Sheng Y."/>
            <person name="Liu T."/>
            <person name="Pan Y.S."/>
            <person name="Xia L.Y."/>
            <person name="Li J."/>
            <person name="Zhao F."/>
            <person name="Cao W.C."/>
        </authorList>
    </citation>
    <scope>NUCLEOTIDE SEQUENCE [LARGE SCALE GENOMIC DNA]</scope>
    <source>
        <strain evidence="1">Iper-2018</strain>
    </source>
</reference>
<sequence length="93" mass="10621">MKRKMKWGREEQVRTEESGKRGGRAHREAFPFENFLGKLKNLVRGPSLALRQVIKSHSEMNPTTVSSSVQQKCALLKLHRDGPEPPSFKGTQY</sequence>
<feature type="non-terminal residue" evidence="1">
    <location>
        <position position="93"/>
    </location>
</feature>
<gene>
    <name evidence="1" type="ORF">HPB47_012808</name>
</gene>
<dbReference type="Proteomes" id="UP000805193">
    <property type="component" value="Unassembled WGS sequence"/>
</dbReference>
<keyword evidence="2" id="KW-1185">Reference proteome</keyword>
<organism evidence="1 2">
    <name type="scientific">Ixodes persulcatus</name>
    <name type="common">Taiga tick</name>
    <dbReference type="NCBI Taxonomy" id="34615"/>
    <lineage>
        <taxon>Eukaryota</taxon>
        <taxon>Metazoa</taxon>
        <taxon>Ecdysozoa</taxon>
        <taxon>Arthropoda</taxon>
        <taxon>Chelicerata</taxon>
        <taxon>Arachnida</taxon>
        <taxon>Acari</taxon>
        <taxon>Parasitiformes</taxon>
        <taxon>Ixodida</taxon>
        <taxon>Ixodoidea</taxon>
        <taxon>Ixodidae</taxon>
        <taxon>Ixodinae</taxon>
        <taxon>Ixodes</taxon>
    </lineage>
</organism>
<proteinExistence type="predicted"/>
<dbReference type="EMBL" id="JABSTQ010011557">
    <property type="protein sequence ID" value="KAG0410069.1"/>
    <property type="molecule type" value="Genomic_DNA"/>
</dbReference>